<gene>
    <name evidence="2" type="ORF">IAA31_05035</name>
</gene>
<dbReference type="EMBL" id="JAHLFG010000054">
    <property type="protein sequence ID" value="MBU3826835.1"/>
    <property type="molecule type" value="Genomic_DNA"/>
</dbReference>
<reference evidence="2" key="2">
    <citation type="submission" date="2021-04" db="EMBL/GenBank/DDBJ databases">
        <authorList>
            <person name="Gilroy R."/>
        </authorList>
    </citation>
    <scope>NUCLEOTIDE SEQUENCE</scope>
    <source>
        <strain evidence="2">687</strain>
    </source>
</reference>
<sequence>MKIKNILDKTTILPSSEKAGHQASTSVRKVTLTYVVAFEINADPRYSIAATIPDMPGCFSGSDVSLDEARKVMVDAMRTWIQGHLDQGIPIKMPSSLEEIKQRPDFDTGWKLETVTIDVSTLWDRIVQLNEKGGDLSDWGILTLPSNLEKDIPPLTLNLIERLTGMTLEHEDHMPQVQLADC</sequence>
<reference evidence="2" key="1">
    <citation type="journal article" date="2021" name="PeerJ">
        <title>Extensive microbial diversity within the chicken gut microbiome revealed by metagenomics and culture.</title>
        <authorList>
            <person name="Gilroy R."/>
            <person name="Ravi A."/>
            <person name="Getino M."/>
            <person name="Pursley I."/>
            <person name="Horton D.L."/>
            <person name="Alikhan N.F."/>
            <person name="Baker D."/>
            <person name="Gharbi K."/>
            <person name="Hall N."/>
            <person name="Watson M."/>
            <person name="Adriaenssens E.M."/>
            <person name="Foster-Nyarko E."/>
            <person name="Jarju S."/>
            <person name="Secka A."/>
            <person name="Antonio M."/>
            <person name="Oren A."/>
            <person name="Chaudhuri R.R."/>
            <person name="La Ragione R."/>
            <person name="Hildebrand F."/>
            <person name="Pallen M.J."/>
        </authorList>
    </citation>
    <scope>NUCLEOTIDE SEQUENCE</scope>
    <source>
        <strain evidence="2">687</strain>
    </source>
</reference>
<dbReference type="AlphaFoldDB" id="A0A9E2NSE1"/>
<dbReference type="Proteomes" id="UP000824150">
    <property type="component" value="Unassembled WGS sequence"/>
</dbReference>
<accession>A0A9E2NSE1</accession>
<feature type="domain" description="HicB-like antitoxin of toxin-antitoxin system" evidence="1">
    <location>
        <begin position="35"/>
        <end position="130"/>
    </location>
</feature>
<evidence type="ECO:0000313" key="3">
    <source>
        <dbReference type="Proteomes" id="UP000824150"/>
    </source>
</evidence>
<dbReference type="InterPro" id="IPR035069">
    <property type="entry name" value="TTHA1013/TTHA0281-like"/>
</dbReference>
<organism evidence="2 3">
    <name type="scientific">Candidatus Anaerobiospirillum merdipullorum</name>
    <dbReference type="NCBI Taxonomy" id="2838450"/>
    <lineage>
        <taxon>Bacteria</taxon>
        <taxon>Pseudomonadati</taxon>
        <taxon>Pseudomonadota</taxon>
        <taxon>Gammaproteobacteria</taxon>
        <taxon>Aeromonadales</taxon>
        <taxon>Succinivibrionaceae</taxon>
        <taxon>Anaerobiospirillum</taxon>
    </lineage>
</organism>
<proteinExistence type="predicted"/>
<protein>
    <submittedName>
        <fullName evidence="2">Type II toxin-antitoxin system HicB family antitoxin</fullName>
    </submittedName>
</protein>
<name>A0A9E2NSE1_9GAMM</name>
<evidence type="ECO:0000259" key="1">
    <source>
        <dbReference type="Pfam" id="PF15919"/>
    </source>
</evidence>
<dbReference type="Gene3D" id="3.30.160.250">
    <property type="match status" value="1"/>
</dbReference>
<dbReference type="Pfam" id="PF15919">
    <property type="entry name" value="HicB_lk_antitox"/>
    <property type="match status" value="1"/>
</dbReference>
<dbReference type="SUPFAM" id="SSF143100">
    <property type="entry name" value="TTHA1013/TTHA0281-like"/>
    <property type="match status" value="1"/>
</dbReference>
<comment type="caution">
    <text evidence="2">The sequence shown here is derived from an EMBL/GenBank/DDBJ whole genome shotgun (WGS) entry which is preliminary data.</text>
</comment>
<dbReference type="InterPro" id="IPR031807">
    <property type="entry name" value="HicB-like"/>
</dbReference>
<evidence type="ECO:0000313" key="2">
    <source>
        <dbReference type="EMBL" id="MBU3826835.1"/>
    </source>
</evidence>